<dbReference type="GO" id="GO:0046983">
    <property type="term" value="F:protein dimerization activity"/>
    <property type="evidence" value="ECO:0007669"/>
    <property type="project" value="InterPro"/>
</dbReference>
<reference evidence="4" key="1">
    <citation type="journal article" date="2016" name="Genome Announc.">
        <title>Draft genome sequences of fungus Aspergillus calidoustus.</title>
        <authorList>
            <person name="Horn F."/>
            <person name="Linde J."/>
            <person name="Mattern D.J."/>
            <person name="Walther G."/>
            <person name="Guthke R."/>
            <person name="Scherlach K."/>
            <person name="Martin K."/>
            <person name="Brakhage A.A."/>
            <person name="Petzke L."/>
            <person name="Valiante V."/>
        </authorList>
    </citation>
    <scope>NUCLEOTIDE SEQUENCE [LARGE SCALE GENOMIC DNA]</scope>
    <source>
        <strain evidence="4">SF006504</strain>
    </source>
</reference>
<dbReference type="PROSITE" id="PS50888">
    <property type="entry name" value="BHLH"/>
    <property type="match status" value="1"/>
</dbReference>
<dbReference type="EMBL" id="CDMC01000009">
    <property type="protein sequence ID" value="CEL07704.1"/>
    <property type="molecule type" value="Genomic_DNA"/>
</dbReference>
<proteinExistence type="predicted"/>
<dbReference type="AlphaFoldDB" id="A0A0U5GB95"/>
<evidence type="ECO:0000313" key="4">
    <source>
        <dbReference type="Proteomes" id="UP000054771"/>
    </source>
</evidence>
<dbReference type="Pfam" id="PF00010">
    <property type="entry name" value="HLH"/>
    <property type="match status" value="1"/>
</dbReference>
<dbReference type="Gene3D" id="4.10.280.10">
    <property type="entry name" value="Helix-loop-helix DNA-binding domain"/>
    <property type="match status" value="1"/>
</dbReference>
<dbReference type="OrthoDB" id="4289261at2759"/>
<organism evidence="3 4">
    <name type="scientific">Aspergillus calidoustus</name>
    <dbReference type="NCBI Taxonomy" id="454130"/>
    <lineage>
        <taxon>Eukaryota</taxon>
        <taxon>Fungi</taxon>
        <taxon>Dikarya</taxon>
        <taxon>Ascomycota</taxon>
        <taxon>Pezizomycotina</taxon>
        <taxon>Eurotiomycetes</taxon>
        <taxon>Eurotiomycetidae</taxon>
        <taxon>Eurotiales</taxon>
        <taxon>Aspergillaceae</taxon>
        <taxon>Aspergillus</taxon>
        <taxon>Aspergillus subgen. Nidulantes</taxon>
    </lineage>
</organism>
<feature type="domain" description="BHLH" evidence="2">
    <location>
        <begin position="83"/>
        <end position="136"/>
    </location>
</feature>
<feature type="compositionally biased region" description="Polar residues" evidence="1">
    <location>
        <begin position="71"/>
        <end position="81"/>
    </location>
</feature>
<dbReference type="SUPFAM" id="SSF47459">
    <property type="entry name" value="HLH, helix-loop-helix DNA-binding domain"/>
    <property type="match status" value="1"/>
</dbReference>
<evidence type="ECO:0000259" key="2">
    <source>
        <dbReference type="PROSITE" id="PS50888"/>
    </source>
</evidence>
<accession>A0A0U5GB95</accession>
<protein>
    <recommendedName>
        <fullName evidence="2">BHLH domain-containing protein</fullName>
    </recommendedName>
</protein>
<dbReference type="InterPro" id="IPR011598">
    <property type="entry name" value="bHLH_dom"/>
</dbReference>
<evidence type="ECO:0000256" key="1">
    <source>
        <dbReference type="SAM" id="MobiDB-lite"/>
    </source>
</evidence>
<evidence type="ECO:0000313" key="3">
    <source>
        <dbReference type="EMBL" id="CEL07704.1"/>
    </source>
</evidence>
<keyword evidence="4" id="KW-1185">Reference proteome</keyword>
<name>A0A0U5GB95_ASPCI</name>
<feature type="compositionally biased region" description="Polar residues" evidence="1">
    <location>
        <begin position="21"/>
        <end position="30"/>
    </location>
</feature>
<feature type="region of interest" description="Disordered" evidence="1">
    <location>
        <begin position="18"/>
        <end position="96"/>
    </location>
</feature>
<dbReference type="Proteomes" id="UP000054771">
    <property type="component" value="Unassembled WGS sequence"/>
</dbReference>
<dbReference type="InterPro" id="IPR036638">
    <property type="entry name" value="HLH_DNA-bd_sf"/>
</dbReference>
<gene>
    <name evidence="3" type="ORF">ASPCAL10859</name>
</gene>
<sequence length="154" mass="17333">MLLPPRTVSEYRCSPKFLLKQNPTPDSKSQAMPEHFDYILDSLGPSRPAIHKPPPTSNSKQKPREIRPKGSVSTVHQISSTESRRKRHAVTQKEQRDRINVALKRMAQVMESGGLRGTSGTKADLIFSAVEYIQTLQQQVKELRRNGITPTFVG</sequence>